<dbReference type="Gene3D" id="4.10.60.10">
    <property type="entry name" value="Zinc finger, CCHC-type"/>
    <property type="match status" value="2"/>
</dbReference>
<feature type="region of interest" description="Disordered" evidence="2">
    <location>
        <begin position="1"/>
        <end position="47"/>
    </location>
</feature>
<dbReference type="PROSITE" id="PS50158">
    <property type="entry name" value="ZF_CCHC"/>
    <property type="match status" value="2"/>
</dbReference>
<evidence type="ECO:0000313" key="5">
    <source>
        <dbReference type="RefSeq" id="XP_020081208.1"/>
    </source>
</evidence>
<reference evidence="5" key="2">
    <citation type="submission" date="2025-08" db="UniProtKB">
        <authorList>
            <consortium name="RefSeq"/>
        </authorList>
    </citation>
    <scope>IDENTIFICATION</scope>
    <source>
        <tissue evidence="5">Leaf</tissue>
    </source>
</reference>
<keyword evidence="1" id="KW-0863">Zinc-finger</keyword>
<dbReference type="Proteomes" id="UP000515123">
    <property type="component" value="Unplaced"/>
</dbReference>
<proteinExistence type="predicted"/>
<dbReference type="InterPro" id="IPR036875">
    <property type="entry name" value="Znf_CCHC_sf"/>
</dbReference>
<gene>
    <name evidence="5" type="primary">LOC109704835</name>
</gene>
<sequence>MILDAAAGEVRQERKAFKESGVKKRPRGGWGKQSSSKKAPKYQKGRSIRQGPMRCVICGGEHHAGNCRDRAGRCFKCGRAGHMARQCAEGVPPAPSVASAPEIQRQFGGVPSATAVSAGCVICGGSHQARRCVLRKGRCFRCGQSGHVKHGCPLDDGRLLPTASTFTSSGQMVDVQPVAQSGGLGVVEQPEDSQEALSGPGYAAQVEEPAAVGDVTA</sequence>
<dbReference type="SMART" id="SM00343">
    <property type="entry name" value="ZnF_C2HC"/>
    <property type="match status" value="3"/>
</dbReference>
<reference evidence="4" key="1">
    <citation type="journal article" date="2015" name="Nat. Genet.">
        <title>The pineapple genome and the evolution of CAM photosynthesis.</title>
        <authorList>
            <person name="Ming R."/>
            <person name="VanBuren R."/>
            <person name="Wai C.M."/>
            <person name="Tang H."/>
            <person name="Schatz M.C."/>
            <person name="Bowers J.E."/>
            <person name="Lyons E."/>
            <person name="Wang M.L."/>
            <person name="Chen J."/>
            <person name="Biggers E."/>
            <person name="Zhang J."/>
            <person name="Huang L."/>
            <person name="Zhang L."/>
            <person name="Miao W."/>
            <person name="Zhang J."/>
            <person name="Ye Z."/>
            <person name="Miao C."/>
            <person name="Lin Z."/>
            <person name="Wang H."/>
            <person name="Zhou H."/>
            <person name="Yim W.C."/>
            <person name="Priest H.D."/>
            <person name="Zheng C."/>
            <person name="Woodhouse M."/>
            <person name="Edger P.P."/>
            <person name="Guyot R."/>
            <person name="Guo H.B."/>
            <person name="Guo H."/>
            <person name="Zheng G."/>
            <person name="Singh R."/>
            <person name="Sharma A."/>
            <person name="Min X."/>
            <person name="Zheng Y."/>
            <person name="Lee H."/>
            <person name="Gurtowski J."/>
            <person name="Sedlazeck F.J."/>
            <person name="Harkess A."/>
            <person name="McKain M.R."/>
            <person name="Liao Z."/>
            <person name="Fang J."/>
            <person name="Liu J."/>
            <person name="Zhang X."/>
            <person name="Zhang Q."/>
            <person name="Hu W."/>
            <person name="Qin Y."/>
            <person name="Wang K."/>
            <person name="Chen L.Y."/>
            <person name="Shirley N."/>
            <person name="Lin Y.R."/>
            <person name="Liu L.Y."/>
            <person name="Hernandez A.G."/>
            <person name="Wright C.L."/>
            <person name="Bulone V."/>
            <person name="Tuskan G.A."/>
            <person name="Heath K."/>
            <person name="Zee F."/>
            <person name="Moore P.H."/>
            <person name="Sunkar R."/>
            <person name="Leebens-Mack J.H."/>
            <person name="Mockler T."/>
            <person name="Bennetzen J.L."/>
            <person name="Freeling M."/>
            <person name="Sankoff D."/>
            <person name="Paterson A.H."/>
            <person name="Zhu X."/>
            <person name="Yang X."/>
            <person name="Smith J.A."/>
            <person name="Cushman J.C."/>
            <person name="Paull R.E."/>
            <person name="Yu Q."/>
        </authorList>
    </citation>
    <scope>NUCLEOTIDE SEQUENCE [LARGE SCALE GENOMIC DNA]</scope>
    <source>
        <strain evidence="4">cv. F153</strain>
    </source>
</reference>
<dbReference type="SUPFAM" id="SSF57756">
    <property type="entry name" value="Retrovirus zinc finger-like domains"/>
    <property type="match status" value="1"/>
</dbReference>
<feature type="compositionally biased region" description="Basic and acidic residues" evidence="2">
    <location>
        <begin position="10"/>
        <end position="22"/>
    </location>
</feature>
<dbReference type="InterPro" id="IPR051714">
    <property type="entry name" value="Znf_CCHC_NABP"/>
</dbReference>
<dbReference type="InterPro" id="IPR001878">
    <property type="entry name" value="Znf_CCHC"/>
</dbReference>
<feature type="region of interest" description="Disordered" evidence="2">
    <location>
        <begin position="190"/>
        <end position="217"/>
    </location>
</feature>
<keyword evidence="4" id="KW-1185">Reference proteome</keyword>
<evidence type="ECO:0000256" key="2">
    <source>
        <dbReference type="SAM" id="MobiDB-lite"/>
    </source>
</evidence>
<feature type="non-terminal residue" evidence="5">
    <location>
        <position position="217"/>
    </location>
</feature>
<dbReference type="GO" id="GO:0003676">
    <property type="term" value="F:nucleic acid binding"/>
    <property type="evidence" value="ECO:0007669"/>
    <property type="project" value="InterPro"/>
</dbReference>
<feature type="compositionally biased region" description="Basic residues" evidence="2">
    <location>
        <begin position="38"/>
        <end position="47"/>
    </location>
</feature>
<feature type="domain" description="CCHC-type" evidence="3">
    <location>
        <begin position="73"/>
        <end position="89"/>
    </location>
</feature>
<dbReference type="AlphaFoldDB" id="A0A6P5EI35"/>
<organism evidence="4 5">
    <name type="scientific">Ananas comosus</name>
    <name type="common">Pineapple</name>
    <name type="synonym">Ananas ananas</name>
    <dbReference type="NCBI Taxonomy" id="4615"/>
    <lineage>
        <taxon>Eukaryota</taxon>
        <taxon>Viridiplantae</taxon>
        <taxon>Streptophyta</taxon>
        <taxon>Embryophyta</taxon>
        <taxon>Tracheophyta</taxon>
        <taxon>Spermatophyta</taxon>
        <taxon>Magnoliopsida</taxon>
        <taxon>Liliopsida</taxon>
        <taxon>Poales</taxon>
        <taxon>Bromeliaceae</taxon>
        <taxon>Bromelioideae</taxon>
        <taxon>Ananas</taxon>
    </lineage>
</organism>
<evidence type="ECO:0000259" key="3">
    <source>
        <dbReference type="PROSITE" id="PS50158"/>
    </source>
</evidence>
<keyword evidence="1" id="KW-0479">Metal-binding</keyword>
<dbReference type="PANTHER" id="PTHR23002">
    <property type="entry name" value="ZINC FINGER CCHC DOMAIN CONTAINING PROTEIN"/>
    <property type="match status" value="1"/>
</dbReference>
<name>A0A6P5EI35_ANACO</name>
<evidence type="ECO:0000256" key="1">
    <source>
        <dbReference type="PROSITE-ProRule" id="PRU00047"/>
    </source>
</evidence>
<feature type="domain" description="CCHC-type" evidence="3">
    <location>
        <begin position="138"/>
        <end position="153"/>
    </location>
</feature>
<dbReference type="GO" id="GO:0008270">
    <property type="term" value="F:zinc ion binding"/>
    <property type="evidence" value="ECO:0007669"/>
    <property type="project" value="UniProtKB-KW"/>
</dbReference>
<dbReference type="RefSeq" id="XP_020081208.1">
    <property type="nucleotide sequence ID" value="XM_020225619.1"/>
</dbReference>
<dbReference type="GeneID" id="109704835"/>
<protein>
    <submittedName>
        <fullName evidence="5">Cellular nucleic acid-binding protein-like</fullName>
    </submittedName>
</protein>
<dbReference type="Pfam" id="PF00098">
    <property type="entry name" value="zf-CCHC"/>
    <property type="match status" value="2"/>
</dbReference>
<evidence type="ECO:0000313" key="4">
    <source>
        <dbReference type="Proteomes" id="UP000515123"/>
    </source>
</evidence>
<keyword evidence="1" id="KW-0862">Zinc</keyword>
<accession>A0A6P5EI35</accession>
<dbReference type="OrthoDB" id="3863715at2759"/>